<sequence length="50" mass="5561">MAGGGVVVEVTTSSSTEPLLLSRVLYARSLSRVDIELRNFRSYLRLMCVD</sequence>
<protein>
    <submittedName>
        <fullName evidence="1">Uncharacterized protein</fullName>
    </submittedName>
</protein>
<gene>
    <name evidence="1" type="ORF">B296_00010168</name>
</gene>
<evidence type="ECO:0000313" key="2">
    <source>
        <dbReference type="Proteomes" id="UP000287651"/>
    </source>
</evidence>
<dbReference type="AlphaFoldDB" id="A0A427BA61"/>
<proteinExistence type="predicted"/>
<evidence type="ECO:0000313" key="1">
    <source>
        <dbReference type="EMBL" id="RRT85382.1"/>
    </source>
</evidence>
<dbReference type="Proteomes" id="UP000287651">
    <property type="component" value="Unassembled WGS sequence"/>
</dbReference>
<name>A0A427BA61_ENSVE</name>
<comment type="caution">
    <text evidence="1">The sequence shown here is derived from an EMBL/GenBank/DDBJ whole genome shotgun (WGS) entry which is preliminary data.</text>
</comment>
<dbReference type="EMBL" id="AMZH03000125">
    <property type="protein sequence ID" value="RRT85382.1"/>
    <property type="molecule type" value="Genomic_DNA"/>
</dbReference>
<accession>A0A427BA61</accession>
<organism evidence="1 2">
    <name type="scientific">Ensete ventricosum</name>
    <name type="common">Abyssinian banana</name>
    <name type="synonym">Musa ensete</name>
    <dbReference type="NCBI Taxonomy" id="4639"/>
    <lineage>
        <taxon>Eukaryota</taxon>
        <taxon>Viridiplantae</taxon>
        <taxon>Streptophyta</taxon>
        <taxon>Embryophyta</taxon>
        <taxon>Tracheophyta</taxon>
        <taxon>Spermatophyta</taxon>
        <taxon>Magnoliopsida</taxon>
        <taxon>Liliopsida</taxon>
        <taxon>Zingiberales</taxon>
        <taxon>Musaceae</taxon>
        <taxon>Ensete</taxon>
    </lineage>
</organism>
<reference evidence="1 2" key="1">
    <citation type="journal article" date="2014" name="Agronomy (Basel)">
        <title>A Draft Genome Sequence for Ensete ventricosum, the Drought-Tolerant Tree Against Hunger.</title>
        <authorList>
            <person name="Harrison J."/>
            <person name="Moore K.A."/>
            <person name="Paszkiewicz K."/>
            <person name="Jones T."/>
            <person name="Grant M."/>
            <person name="Ambacheew D."/>
            <person name="Muzemil S."/>
            <person name="Studholme D.J."/>
        </authorList>
    </citation>
    <scope>NUCLEOTIDE SEQUENCE [LARGE SCALE GENOMIC DNA]</scope>
</reference>